<dbReference type="EMBL" id="BK015293">
    <property type="protein sequence ID" value="DAD99789.1"/>
    <property type="molecule type" value="Genomic_DNA"/>
</dbReference>
<proteinExistence type="predicted"/>
<protein>
    <submittedName>
        <fullName evidence="1">Uncharacterized protein</fullName>
    </submittedName>
</protein>
<reference evidence="1" key="1">
    <citation type="journal article" date="2021" name="Proc. Natl. Acad. Sci. U.S.A.">
        <title>A Catalog of Tens of Thousands of Viruses from Human Metagenomes Reveals Hidden Associations with Chronic Diseases.</title>
        <authorList>
            <person name="Tisza M.J."/>
            <person name="Buck C.B."/>
        </authorList>
    </citation>
    <scope>NUCLEOTIDE SEQUENCE</scope>
    <source>
        <strain evidence="1">Ct16C7</strain>
    </source>
</reference>
<organism evidence="1">
    <name type="scientific">Siphoviridae sp. ct16C7</name>
    <dbReference type="NCBI Taxonomy" id="2825304"/>
    <lineage>
        <taxon>Viruses</taxon>
        <taxon>Duplodnaviria</taxon>
        <taxon>Heunggongvirae</taxon>
        <taxon>Uroviricota</taxon>
        <taxon>Caudoviricetes</taxon>
    </lineage>
</organism>
<evidence type="ECO:0000313" key="1">
    <source>
        <dbReference type="EMBL" id="DAD99789.1"/>
    </source>
</evidence>
<sequence length="143" mass="15895">MDDEVKIELDDGVDFEGKTRKLKFVIRKMGAFSAEAWMIRAGLLLGAEVVQLQNKRDFGDLLAALCKVKYEDAKPLLDELLDCCLIDIEGVRKNVTPTLQMVQLPTTLIRLRMEALKANFGFLQDAAKSSSPEAPASQQPVVQ</sequence>
<name>A0A8S5NY94_9CAUD</name>
<accession>A0A8S5NY94</accession>